<reference evidence="1 2" key="1">
    <citation type="journal article" date="1995" name="DNA Res.">
        <title>Sequence analysis of the genome of the unicellular cyanobacterium Synechocystis sp. strain PCC6803. I. Sequence features in the 1 Mb region from map positions 64% to 92% of the genome.</title>
        <authorList>
            <person name="Kaneko T."/>
            <person name="Tanaka A."/>
            <person name="Sato S."/>
            <person name="Kotani H."/>
            <person name="Sazuka T."/>
            <person name="Miyajima N."/>
            <person name="Sugiura M."/>
            <person name="Tabata S."/>
        </authorList>
    </citation>
    <scope>NUCLEOTIDE SEQUENCE [LARGE SCALE GENOMIC DNA]</scope>
    <source>
        <strain evidence="2">ATCC 27184 / PCC 6803 / Kazusa</strain>
    </source>
</reference>
<dbReference type="EMBL" id="BA000022">
    <property type="protein sequence ID" value="BAA18646.1"/>
    <property type="molecule type" value="Genomic_DNA"/>
</dbReference>
<dbReference type="STRING" id="1148.gene:10500412"/>
<sequence>MIPLLSPMMLAQIVTAPIQPIEADYIVQPQEIRPLPGQLDQIPVFNSNSPEVVEGEGILLSTFPADRKYYPNAHLNKALNGRFDFFSHHIARPRDSRTLYQGVLMGNPTDRTITVRILQGGSYLTGPDAPFINLAPSVEDPHGQFFSGPGSKLMSQLLRGNTQAGFPSQVIIPPGQTRLLFSLAINRSSARSTYLRLQSNGPIYMANLAMYAVPEYTPVVDTASAGANLPTPKVTYRPPTLDNWQAMLYRGYLAYPRDLAPTPPDQIRPGAPRTPIYGRVAGISQGASWQATLVDNPKAQFLSIPQRGRAFSYPLSTVSVGTYATQQVQSAPMLARYPDTAYLAHGNYGVHYQLKLPLKNVTNNRQSVSLTLQTPIKQDQYNDRLFFMRQPSGQIFFRGTVRVSYVDGDNQSQERFFHLTQRRGEMSNPLITLNMQPGEQREVTVDLMYPPDATPPQVLTVKTEELYYGSFSSPR</sequence>
<organism evidence="1 2">
    <name type="scientific">Synechocystis sp. (strain ATCC 27184 / PCC 6803 / Kazusa)</name>
    <dbReference type="NCBI Taxonomy" id="1111708"/>
    <lineage>
        <taxon>Bacteria</taxon>
        <taxon>Bacillati</taxon>
        <taxon>Cyanobacteriota</taxon>
        <taxon>Cyanophyceae</taxon>
        <taxon>Synechococcales</taxon>
        <taxon>Merismopediaceae</taxon>
        <taxon>Synechocystis</taxon>
    </lineage>
</organism>
<dbReference type="KEGG" id="syn:slr1431"/>
<dbReference type="IntAct" id="P74540">
    <property type="interactions" value="13"/>
</dbReference>
<dbReference type="Pfam" id="PF11850">
    <property type="entry name" value="DUF3370"/>
    <property type="match status" value="1"/>
</dbReference>
<dbReference type="Proteomes" id="UP000001425">
    <property type="component" value="Chromosome"/>
</dbReference>
<reference evidence="1 2" key="2">
    <citation type="journal article" date="1996" name="DNA Res.">
        <title>Sequence analysis of the genome of the unicellular cyanobacterium Synechocystis sp. strain PCC6803. II. Sequence determination of the entire genome and assignment of potential protein-coding regions.</title>
        <authorList>
            <person name="Kaneko T."/>
            <person name="Sato S."/>
            <person name="Kotani H."/>
            <person name="Tanaka A."/>
            <person name="Asamizu E."/>
            <person name="Nakamura Y."/>
            <person name="Miyajima N."/>
            <person name="Hirosawa M."/>
            <person name="Sugiura M."/>
            <person name="Sasamoto S."/>
            <person name="Kimura T."/>
            <person name="Hosouchi T."/>
            <person name="Matsuno A."/>
            <person name="Muraki A."/>
            <person name="Nakazaki N."/>
            <person name="Naruo K."/>
            <person name="Okumura S."/>
            <person name="Shimpo S."/>
            <person name="Takeuchi C."/>
            <person name="Wada T."/>
            <person name="Watanabe A."/>
            <person name="Yamada M."/>
            <person name="Yasuda M."/>
            <person name="Tabata S."/>
        </authorList>
    </citation>
    <scope>NUCLEOTIDE SEQUENCE [LARGE SCALE GENOMIC DNA]</scope>
    <source>
        <strain evidence="2">ATCC 27184 / PCC 6803 / Kazusa</strain>
    </source>
</reference>
<evidence type="ECO:0000313" key="1">
    <source>
        <dbReference type="EMBL" id="BAA18646.1"/>
    </source>
</evidence>
<gene>
    <name evidence="1" type="ordered locus">slr1431</name>
</gene>
<evidence type="ECO:0000313" key="2">
    <source>
        <dbReference type="Proteomes" id="UP000001425"/>
    </source>
</evidence>
<protein>
    <submittedName>
        <fullName evidence="1">Slr1431 protein</fullName>
    </submittedName>
</protein>
<dbReference type="eggNOG" id="COG1749">
    <property type="taxonomic scope" value="Bacteria"/>
</dbReference>
<proteinExistence type="predicted"/>
<dbReference type="PIR" id="S76734">
    <property type="entry name" value="S76734"/>
</dbReference>
<dbReference type="EnsemblBacteria" id="BAA18646">
    <property type="protein sequence ID" value="BAA18646"/>
    <property type="gene ID" value="BAA18646"/>
</dbReference>
<dbReference type="PaxDb" id="1148-1653735"/>
<dbReference type="AlphaFoldDB" id="P74540"/>
<dbReference type="InterPro" id="IPR021801">
    <property type="entry name" value="DUF3370"/>
</dbReference>
<name>P74540_SYNY3</name>
<dbReference type="InParanoid" id="P74540"/>
<keyword evidence="2" id="KW-1185">Reference proteome</keyword>
<accession>P74540</accession>